<keyword evidence="3" id="KW-1133">Transmembrane helix</keyword>
<reference evidence="5 6" key="1">
    <citation type="journal article" date="2012" name="J. Bacteriol.">
        <title>Draft Genome Sequence of Mesorhizobium alhagi CCNWXJ12-2T, a Novel Salt-Resistant Species Isolated from the Desert of Northwestern China.</title>
        <authorList>
            <person name="Zhou M."/>
            <person name="Chen W."/>
            <person name="Chen H."/>
            <person name="Wei G."/>
        </authorList>
    </citation>
    <scope>NUCLEOTIDE SEQUENCE [LARGE SCALE GENOMIC DNA]</scope>
    <source>
        <strain evidence="5 6">CCNWXJ12-2</strain>
    </source>
</reference>
<dbReference type="InterPro" id="IPR003660">
    <property type="entry name" value="HAMP_dom"/>
</dbReference>
<dbReference type="GO" id="GO:0007165">
    <property type="term" value="P:signal transduction"/>
    <property type="evidence" value="ECO:0007669"/>
    <property type="project" value="InterPro"/>
</dbReference>
<dbReference type="Pfam" id="PF07228">
    <property type="entry name" value="SpoIIE"/>
    <property type="match status" value="1"/>
</dbReference>
<evidence type="ECO:0000259" key="4">
    <source>
        <dbReference type="PROSITE" id="PS50885"/>
    </source>
</evidence>
<dbReference type="Gene3D" id="3.30.450.20">
    <property type="entry name" value="PAS domain"/>
    <property type="match status" value="1"/>
</dbReference>
<keyword evidence="6" id="KW-1185">Reference proteome</keyword>
<dbReference type="CDD" id="cd06225">
    <property type="entry name" value="HAMP"/>
    <property type="match status" value="1"/>
</dbReference>
<accession>H0I1P3</accession>
<sequence length="772" mass="84701">MGLHSFRAKFLLVVGGAVLFDLLIGGGIALWNVNRLSSDATRQVGLGLTKATGEYLQNYVGTTAERTDLLIDRVHTEVKTLAGSMQTLIDHPNIQAALGEAATQDPSFSTPLAYNAASNWWQNQPGEVSAVTVWGYLLNAGGGLPPDVAAEVRDSTAFNIFGPSIQGTGTRKLQVYYIGPKSAPILRSTPYTNQGVTFDRVYPGHNNQNWWDFFFPDLYEGWQSWIKNPSAKPVDDEITTLSPYMDGVTGKLIVSFFHPVWTKDREDIAGVVGADLTLDQMANIVESVKIADTGFAFLAMSNGNVLAVTPEGEKTLGISNSSPSVFDRSLRKSSQPAIASLPLNQNNDGVIQHIVLDQRGESVRHIVVLKSLEPTNMWSSGPIRRETMSIGIVVPEREIYATLFAAQESISRATNRILISQIIAIIVSLLIVFAAVFGISKRITAGLIALAGAARRLQAKDYSVRVSIPTRDEVGEVGVAFNRMAEEISFHTENLEHLVDERTKELEGANQEISALNSKLRDENLRLGAELAVAKQIQMMVLPRANELEAIPEVEIAAYMRPADEVGGDYYDVLQEGSRVKIGIGDVTGHGLESGVLMLMVQSVARALQETGEHNPRQFLDRLNRAIYKNIERTNTDKHLSLAFLDFENGRVTLSGQHEEVLVIRENGEIERIDTIDLGLPIGLERDIAPFIATRDIAFNSGDVIVLHTDGVTEAEDQEGKLFGLVRLGNSARHHHRGSAEEIKTGIIEDLMAHIGTQKIHDDITLVIMRHR</sequence>
<dbReference type="GO" id="GO:0016020">
    <property type="term" value="C:membrane"/>
    <property type="evidence" value="ECO:0007669"/>
    <property type="project" value="InterPro"/>
</dbReference>
<dbReference type="SMART" id="SM00304">
    <property type="entry name" value="HAMP"/>
    <property type="match status" value="1"/>
</dbReference>
<feature type="domain" description="HAMP" evidence="4">
    <location>
        <begin position="441"/>
        <end position="493"/>
    </location>
</feature>
<dbReference type="GO" id="GO:0016791">
    <property type="term" value="F:phosphatase activity"/>
    <property type="evidence" value="ECO:0007669"/>
    <property type="project" value="TreeGrafter"/>
</dbReference>
<proteinExistence type="predicted"/>
<organism evidence="5 6">
    <name type="scientific">Mesorhizobium alhagi CCNWXJ12-2</name>
    <dbReference type="NCBI Taxonomy" id="1107882"/>
    <lineage>
        <taxon>Bacteria</taxon>
        <taxon>Pseudomonadati</taxon>
        <taxon>Pseudomonadota</taxon>
        <taxon>Alphaproteobacteria</taxon>
        <taxon>Hyphomicrobiales</taxon>
        <taxon>Phyllobacteriaceae</taxon>
        <taxon>Allomesorhizobium</taxon>
    </lineage>
</organism>
<dbReference type="Gene3D" id="6.10.340.10">
    <property type="match status" value="1"/>
</dbReference>
<feature type="transmembrane region" description="Helical" evidence="3">
    <location>
        <begin position="417"/>
        <end position="439"/>
    </location>
</feature>
<dbReference type="SUPFAM" id="SSF158472">
    <property type="entry name" value="HAMP domain-like"/>
    <property type="match status" value="1"/>
</dbReference>
<dbReference type="InterPro" id="IPR036457">
    <property type="entry name" value="PPM-type-like_dom_sf"/>
</dbReference>
<keyword evidence="2" id="KW-0175">Coiled coil</keyword>
<gene>
    <name evidence="5" type="ORF">MAXJ12_31904</name>
</gene>
<dbReference type="SMART" id="SM00331">
    <property type="entry name" value="PP2C_SIG"/>
    <property type="match status" value="1"/>
</dbReference>
<dbReference type="InterPro" id="IPR052016">
    <property type="entry name" value="Bact_Sigma-Reg"/>
</dbReference>
<dbReference type="PANTHER" id="PTHR43156">
    <property type="entry name" value="STAGE II SPORULATION PROTEIN E-RELATED"/>
    <property type="match status" value="1"/>
</dbReference>
<dbReference type="PATRIC" id="fig|1107882.3.peg.6173"/>
<evidence type="ECO:0000313" key="5">
    <source>
        <dbReference type="EMBL" id="EHK53107.1"/>
    </source>
</evidence>
<keyword evidence="1" id="KW-0378">Hydrolase</keyword>
<dbReference type="PANTHER" id="PTHR43156:SF2">
    <property type="entry name" value="STAGE II SPORULATION PROTEIN E"/>
    <property type="match status" value="1"/>
</dbReference>
<evidence type="ECO:0000256" key="1">
    <source>
        <dbReference type="ARBA" id="ARBA00022801"/>
    </source>
</evidence>
<dbReference type="PROSITE" id="PS50885">
    <property type="entry name" value="HAMP"/>
    <property type="match status" value="1"/>
</dbReference>
<dbReference type="EMBL" id="AHAM01000286">
    <property type="protein sequence ID" value="EHK53107.1"/>
    <property type="molecule type" value="Genomic_DNA"/>
</dbReference>
<dbReference type="Gene3D" id="3.60.40.10">
    <property type="entry name" value="PPM-type phosphatase domain"/>
    <property type="match status" value="1"/>
</dbReference>
<feature type="coiled-coil region" evidence="2">
    <location>
        <begin position="492"/>
        <end position="526"/>
    </location>
</feature>
<keyword evidence="3" id="KW-0472">Membrane</keyword>
<dbReference type="Pfam" id="PF00672">
    <property type="entry name" value="HAMP"/>
    <property type="match status" value="1"/>
</dbReference>
<dbReference type="InterPro" id="IPR001932">
    <property type="entry name" value="PPM-type_phosphatase-like_dom"/>
</dbReference>
<feature type="transmembrane region" description="Helical" evidence="3">
    <location>
        <begin position="12"/>
        <end position="33"/>
    </location>
</feature>
<evidence type="ECO:0000313" key="6">
    <source>
        <dbReference type="Proteomes" id="UP000003250"/>
    </source>
</evidence>
<evidence type="ECO:0000256" key="3">
    <source>
        <dbReference type="SAM" id="Phobius"/>
    </source>
</evidence>
<name>H0I1P3_9HYPH</name>
<evidence type="ECO:0000256" key="2">
    <source>
        <dbReference type="SAM" id="Coils"/>
    </source>
</evidence>
<keyword evidence="3" id="KW-0812">Transmembrane</keyword>
<protein>
    <recommendedName>
        <fullName evidence="4">HAMP domain-containing protein</fullName>
    </recommendedName>
</protein>
<dbReference type="Proteomes" id="UP000003250">
    <property type="component" value="Unassembled WGS sequence"/>
</dbReference>
<dbReference type="AlphaFoldDB" id="H0I1P3"/>